<dbReference type="CDD" id="cd14733">
    <property type="entry name" value="BACK"/>
    <property type="match status" value="1"/>
</dbReference>
<dbReference type="Pfam" id="PF00096">
    <property type="entry name" value="zf-C2H2"/>
    <property type="match status" value="3"/>
</dbReference>
<keyword evidence="4 7" id="KW-0863">Zinc-finger</keyword>
<dbReference type="InterPro" id="IPR036236">
    <property type="entry name" value="Znf_C2H2_sf"/>
</dbReference>
<feature type="domain" description="C2H2-type" evidence="9">
    <location>
        <begin position="600"/>
        <end position="627"/>
    </location>
</feature>
<evidence type="ECO:0000259" key="8">
    <source>
        <dbReference type="PROSITE" id="PS50097"/>
    </source>
</evidence>
<protein>
    <submittedName>
        <fullName evidence="11">BTB domain-containing protein</fullName>
    </submittedName>
</protein>
<accession>A0A158Q3W0</accession>
<dbReference type="FunFam" id="3.30.160.60:FF:000145">
    <property type="entry name" value="Zinc finger protein 574"/>
    <property type="match status" value="1"/>
</dbReference>
<dbReference type="PANTHER" id="PTHR24394">
    <property type="entry name" value="ZINC FINGER PROTEIN"/>
    <property type="match status" value="1"/>
</dbReference>
<dbReference type="Gene3D" id="1.25.40.420">
    <property type="match status" value="1"/>
</dbReference>
<dbReference type="GO" id="GO:0000981">
    <property type="term" value="F:DNA-binding transcription factor activity, RNA polymerase II-specific"/>
    <property type="evidence" value="ECO:0007669"/>
    <property type="project" value="TreeGrafter"/>
</dbReference>
<feature type="domain" description="C2H2-type" evidence="9">
    <location>
        <begin position="769"/>
        <end position="797"/>
    </location>
</feature>
<feature type="domain" description="C2H2-type" evidence="9">
    <location>
        <begin position="741"/>
        <end position="768"/>
    </location>
</feature>
<feature type="domain" description="C2H2-type" evidence="9">
    <location>
        <begin position="656"/>
        <end position="683"/>
    </location>
</feature>
<dbReference type="GO" id="GO:0005634">
    <property type="term" value="C:nucleus"/>
    <property type="evidence" value="ECO:0007669"/>
    <property type="project" value="UniProtKB-SubCell"/>
</dbReference>
<sequence>MNITSRNSPDSHDININPMSFTNQHGSVILERLRYQRDTGRFCDVHLIVKDRRFSAHRNILAACSPYFDSIFKNSKVVKEQVTVNCQNPNVFELLLNYMYTGSVVIDRNNVTDLLKLANNFLVTKIKNYCAEYLDRYMEYSNCLAIKELAFKYNLPALLKSSCDFFDANINRCLLESVDIIEYSLSQINSILAEPKYSAVISPDVHLKLIIRWVSAYPNQRDSLFKEMLACCPFSRVQISTLEELLDFSPFLSSSPSSRLTLLQTMYVENLLFSAIYSTLYTNNYELINKNKYFDSLLIMILYEHSMPMSKYQTQHRELLAQFGGQVNMYFNDAPAIYSALNEFNDSGDNTLKVEGDQLKSGFHENGKNSYVENSNIQLCPDKQMKCNEDTGQPPVFGASTTDEVLEPSTSNDTRPALKLKIQLDSLAIMNRKNRLLGKTPLATGRHKLYRKSISTANQMLAKRRGRPPKCLDDGLSDSLRSNDYIYPHKEFGSESVLDYTEQLSIKVTFEEEDEFDLTQVNEPEMPVDSRDGLGGNNNENSFNCEYCNYKALTTTHVRSHVVREHLRNIVYVCSLCPYECKWNSEYYSHMQTHFSGPPFQCDSCDFTSDRMHFFLSHRFTHVNDRPFKCALCEYKSRSKNNLIMHVLNHSVEKPFHCTECGRGFAMKSTLDQHLAAHSESRPYQCSHCDFSTKYQSHLISHRRIHSGDVFHCHYEDCTYSSPKKSQLAAHLRTHLAVRAHQCKICNRSFIEKSHLVRHERIHLEDKPFKCDNCDYSSSRRDKLKEHIQKHHNMANAGKQHRRRYRRAKQLAQLAAQTKVQPNFDALFRPIQPSEVVENPGTSENNLPNPSEVQNHVSYRLNDLNVSAPCIESHQLDNRRQGVNAEINSYSQNILDFTSMRATDNIISRPCSARAPSPMKYQSPTTSLINFPLTTTDSPLMGANKDITLAGPVLESPIDSLKTPVLRSPQSVTVQSIMDADASPSMPQSGHRPMSLPPYGHPVSNTQMESAWLGRESFDGRDRMAGFSTGVHDLRLFGQDDS</sequence>
<evidence type="ECO:0000256" key="3">
    <source>
        <dbReference type="ARBA" id="ARBA00022737"/>
    </source>
</evidence>
<dbReference type="GO" id="GO:0008270">
    <property type="term" value="F:zinc ion binding"/>
    <property type="evidence" value="ECO:0007669"/>
    <property type="project" value="UniProtKB-KW"/>
</dbReference>
<dbReference type="Gene3D" id="3.30.160.60">
    <property type="entry name" value="Classic Zinc Finger"/>
    <property type="match status" value="6"/>
</dbReference>
<feature type="domain" description="C2H2-type" evidence="9">
    <location>
        <begin position="628"/>
        <end position="655"/>
    </location>
</feature>
<dbReference type="InterPro" id="IPR000210">
    <property type="entry name" value="BTB/POZ_dom"/>
</dbReference>
<feature type="domain" description="C2H2-type" evidence="9">
    <location>
        <begin position="684"/>
        <end position="711"/>
    </location>
</feature>
<evidence type="ECO:0000256" key="7">
    <source>
        <dbReference type="PROSITE-ProRule" id="PRU00042"/>
    </source>
</evidence>
<dbReference type="FunFam" id="3.30.160.60:FF:002780">
    <property type="entry name" value="Protein CBR-EOR-1"/>
    <property type="match status" value="1"/>
</dbReference>
<proteinExistence type="predicted"/>
<evidence type="ECO:0000256" key="5">
    <source>
        <dbReference type="ARBA" id="ARBA00022833"/>
    </source>
</evidence>
<dbReference type="WBParaSite" id="DME_0000329301-mRNA-1">
    <property type="protein sequence ID" value="DME_0000329301-mRNA-1"/>
    <property type="gene ID" value="DME_0000329301"/>
</dbReference>
<name>A0A158Q3W0_DRAME</name>
<evidence type="ECO:0000259" key="9">
    <source>
        <dbReference type="PROSITE" id="PS50157"/>
    </source>
</evidence>
<evidence type="ECO:0000256" key="4">
    <source>
        <dbReference type="ARBA" id="ARBA00022771"/>
    </source>
</evidence>
<comment type="subcellular location">
    <subcellularLocation>
        <location evidence="1">Nucleus</location>
    </subcellularLocation>
</comment>
<evidence type="ECO:0000313" key="10">
    <source>
        <dbReference type="Proteomes" id="UP000038040"/>
    </source>
</evidence>
<evidence type="ECO:0000256" key="2">
    <source>
        <dbReference type="ARBA" id="ARBA00022723"/>
    </source>
</evidence>
<dbReference type="Proteomes" id="UP000038040">
    <property type="component" value="Unplaced"/>
</dbReference>
<dbReference type="FunFam" id="3.30.160.60:FF:001397">
    <property type="entry name" value="Datilografo, isoform A"/>
    <property type="match status" value="1"/>
</dbReference>
<dbReference type="SUPFAM" id="SSF54695">
    <property type="entry name" value="POZ domain"/>
    <property type="match status" value="1"/>
</dbReference>
<keyword evidence="2" id="KW-0479">Metal-binding</keyword>
<dbReference type="SMART" id="SM00225">
    <property type="entry name" value="BTB"/>
    <property type="match status" value="1"/>
</dbReference>
<evidence type="ECO:0000256" key="1">
    <source>
        <dbReference type="ARBA" id="ARBA00004123"/>
    </source>
</evidence>
<dbReference type="PANTHER" id="PTHR24394:SF29">
    <property type="entry name" value="MYONEURIN"/>
    <property type="match status" value="1"/>
</dbReference>
<reference evidence="11" key="1">
    <citation type="submission" date="2016-04" db="UniProtKB">
        <authorList>
            <consortium name="WormBaseParasite"/>
        </authorList>
    </citation>
    <scope>IDENTIFICATION</scope>
</reference>
<dbReference type="AlphaFoldDB" id="A0A158Q3W0"/>
<dbReference type="InterPro" id="IPR013087">
    <property type="entry name" value="Znf_C2H2_type"/>
</dbReference>
<dbReference type="FunFam" id="3.30.160.60:FF:001967">
    <property type="entry name" value="Ras-responsive element-binding protein"/>
    <property type="match status" value="1"/>
</dbReference>
<feature type="domain" description="C2H2-type" evidence="9">
    <location>
        <begin position="711"/>
        <end position="740"/>
    </location>
</feature>
<evidence type="ECO:0000313" key="11">
    <source>
        <dbReference type="WBParaSite" id="DME_0000329301-mRNA-1"/>
    </source>
</evidence>
<keyword evidence="5" id="KW-0862">Zinc</keyword>
<dbReference type="PROSITE" id="PS00028">
    <property type="entry name" value="ZINC_FINGER_C2H2_1"/>
    <property type="match status" value="3"/>
</dbReference>
<keyword evidence="3" id="KW-0677">Repeat</keyword>
<dbReference type="PROSITE" id="PS50157">
    <property type="entry name" value="ZINC_FINGER_C2H2_2"/>
    <property type="match status" value="7"/>
</dbReference>
<dbReference type="SUPFAM" id="SSF57667">
    <property type="entry name" value="beta-beta-alpha zinc fingers"/>
    <property type="match status" value="4"/>
</dbReference>
<feature type="domain" description="BTB" evidence="8">
    <location>
        <begin position="43"/>
        <end position="108"/>
    </location>
</feature>
<dbReference type="InterPro" id="IPR011333">
    <property type="entry name" value="SKP1/BTB/POZ_sf"/>
</dbReference>
<dbReference type="Gene3D" id="3.30.710.10">
    <property type="entry name" value="Potassium Channel Kv1.1, Chain A"/>
    <property type="match status" value="1"/>
</dbReference>
<organism evidence="10 11">
    <name type="scientific">Dracunculus medinensis</name>
    <name type="common">Guinea worm</name>
    <dbReference type="NCBI Taxonomy" id="318479"/>
    <lineage>
        <taxon>Eukaryota</taxon>
        <taxon>Metazoa</taxon>
        <taxon>Ecdysozoa</taxon>
        <taxon>Nematoda</taxon>
        <taxon>Chromadorea</taxon>
        <taxon>Rhabditida</taxon>
        <taxon>Spirurina</taxon>
        <taxon>Dracunculoidea</taxon>
        <taxon>Dracunculidae</taxon>
        <taxon>Dracunculus</taxon>
    </lineage>
</organism>
<dbReference type="SMART" id="SM00355">
    <property type="entry name" value="ZnF_C2H2"/>
    <property type="match status" value="9"/>
</dbReference>
<keyword evidence="6" id="KW-0539">Nucleus</keyword>
<dbReference type="Pfam" id="PF00651">
    <property type="entry name" value="BTB"/>
    <property type="match status" value="1"/>
</dbReference>
<evidence type="ECO:0000256" key="6">
    <source>
        <dbReference type="ARBA" id="ARBA00023242"/>
    </source>
</evidence>
<dbReference type="PROSITE" id="PS50097">
    <property type="entry name" value="BTB"/>
    <property type="match status" value="1"/>
</dbReference>